<dbReference type="Gramene" id="mRNA:HanXRQr2_Chr07g0280431">
    <property type="protein sequence ID" value="mRNA:HanXRQr2_Chr07g0280431"/>
    <property type="gene ID" value="HanXRQr2_Chr07g0280431"/>
</dbReference>
<accession>A0A9K3II19</accession>
<keyword evidence="2" id="KW-1185">Reference proteome</keyword>
<evidence type="ECO:0000313" key="1">
    <source>
        <dbReference type="EMBL" id="KAF5797424.1"/>
    </source>
</evidence>
<dbReference type="Proteomes" id="UP000215914">
    <property type="component" value="Unassembled WGS sequence"/>
</dbReference>
<evidence type="ECO:0000313" key="2">
    <source>
        <dbReference type="Proteomes" id="UP000215914"/>
    </source>
</evidence>
<organism evidence="1 2">
    <name type="scientific">Helianthus annuus</name>
    <name type="common">Common sunflower</name>
    <dbReference type="NCBI Taxonomy" id="4232"/>
    <lineage>
        <taxon>Eukaryota</taxon>
        <taxon>Viridiplantae</taxon>
        <taxon>Streptophyta</taxon>
        <taxon>Embryophyta</taxon>
        <taxon>Tracheophyta</taxon>
        <taxon>Spermatophyta</taxon>
        <taxon>Magnoliopsida</taxon>
        <taxon>eudicotyledons</taxon>
        <taxon>Gunneridae</taxon>
        <taxon>Pentapetalae</taxon>
        <taxon>asterids</taxon>
        <taxon>campanulids</taxon>
        <taxon>Asterales</taxon>
        <taxon>Asteraceae</taxon>
        <taxon>Asteroideae</taxon>
        <taxon>Heliantheae alliance</taxon>
        <taxon>Heliantheae</taxon>
        <taxon>Helianthus</taxon>
    </lineage>
</organism>
<sequence length="40" mass="4419">MGSGVVTEETLLHFKCFYSRSPLPFSIDPSPITHVEALPD</sequence>
<name>A0A9K3II19_HELAN</name>
<dbReference type="EMBL" id="MNCJ02000322">
    <property type="protein sequence ID" value="KAF5797424.1"/>
    <property type="molecule type" value="Genomic_DNA"/>
</dbReference>
<protein>
    <submittedName>
        <fullName evidence="1">Uncharacterized protein</fullName>
    </submittedName>
</protein>
<proteinExistence type="predicted"/>
<dbReference type="AlphaFoldDB" id="A0A9K3II19"/>
<gene>
    <name evidence="1" type="ORF">HanXRQr2_Chr07g0280431</name>
</gene>
<reference evidence="1" key="2">
    <citation type="submission" date="2020-06" db="EMBL/GenBank/DDBJ databases">
        <title>Helianthus annuus Genome sequencing and assembly Release 2.</title>
        <authorList>
            <person name="Gouzy J."/>
            <person name="Langlade N."/>
            <person name="Munos S."/>
        </authorList>
    </citation>
    <scope>NUCLEOTIDE SEQUENCE</scope>
    <source>
        <tissue evidence="1">Leaves</tissue>
    </source>
</reference>
<comment type="caution">
    <text evidence="1">The sequence shown here is derived from an EMBL/GenBank/DDBJ whole genome shotgun (WGS) entry which is preliminary data.</text>
</comment>
<reference evidence="1" key="1">
    <citation type="journal article" date="2017" name="Nature">
        <title>The sunflower genome provides insights into oil metabolism, flowering and Asterid evolution.</title>
        <authorList>
            <person name="Badouin H."/>
            <person name="Gouzy J."/>
            <person name="Grassa C.J."/>
            <person name="Murat F."/>
            <person name="Staton S.E."/>
            <person name="Cottret L."/>
            <person name="Lelandais-Briere C."/>
            <person name="Owens G.L."/>
            <person name="Carrere S."/>
            <person name="Mayjonade B."/>
            <person name="Legrand L."/>
            <person name="Gill N."/>
            <person name="Kane N.C."/>
            <person name="Bowers J.E."/>
            <person name="Hubner S."/>
            <person name="Bellec A."/>
            <person name="Berard A."/>
            <person name="Berges H."/>
            <person name="Blanchet N."/>
            <person name="Boniface M.C."/>
            <person name="Brunel D."/>
            <person name="Catrice O."/>
            <person name="Chaidir N."/>
            <person name="Claudel C."/>
            <person name="Donnadieu C."/>
            <person name="Faraut T."/>
            <person name="Fievet G."/>
            <person name="Helmstetter N."/>
            <person name="King M."/>
            <person name="Knapp S.J."/>
            <person name="Lai Z."/>
            <person name="Le Paslier M.C."/>
            <person name="Lippi Y."/>
            <person name="Lorenzon L."/>
            <person name="Mandel J.R."/>
            <person name="Marage G."/>
            <person name="Marchand G."/>
            <person name="Marquand E."/>
            <person name="Bret-Mestries E."/>
            <person name="Morien E."/>
            <person name="Nambeesan S."/>
            <person name="Nguyen T."/>
            <person name="Pegot-Espagnet P."/>
            <person name="Pouilly N."/>
            <person name="Raftis F."/>
            <person name="Sallet E."/>
            <person name="Schiex T."/>
            <person name="Thomas J."/>
            <person name="Vandecasteele C."/>
            <person name="Vares D."/>
            <person name="Vear F."/>
            <person name="Vautrin S."/>
            <person name="Crespi M."/>
            <person name="Mangin B."/>
            <person name="Burke J.M."/>
            <person name="Salse J."/>
            <person name="Munos S."/>
            <person name="Vincourt P."/>
            <person name="Rieseberg L.H."/>
            <person name="Langlade N.B."/>
        </authorList>
    </citation>
    <scope>NUCLEOTIDE SEQUENCE</scope>
    <source>
        <tissue evidence="1">Leaves</tissue>
    </source>
</reference>